<evidence type="ECO:0000259" key="6">
    <source>
        <dbReference type="PROSITE" id="PS50983"/>
    </source>
</evidence>
<protein>
    <submittedName>
        <fullName evidence="7">Iron complex transport system substrate-binding protein</fullName>
    </submittedName>
</protein>
<keyword evidence="4 5" id="KW-0732">Signal</keyword>
<dbReference type="PANTHER" id="PTHR30532">
    <property type="entry name" value="IRON III DICITRATE-BINDING PERIPLASMIC PROTEIN"/>
    <property type="match status" value="1"/>
</dbReference>
<dbReference type="Pfam" id="PF01497">
    <property type="entry name" value="Peripla_BP_2"/>
    <property type="match status" value="1"/>
</dbReference>
<organism evidence="7 8">
    <name type="scientific">Leucobacter komagatae</name>
    <dbReference type="NCBI Taxonomy" id="55969"/>
    <lineage>
        <taxon>Bacteria</taxon>
        <taxon>Bacillati</taxon>
        <taxon>Actinomycetota</taxon>
        <taxon>Actinomycetes</taxon>
        <taxon>Micrococcales</taxon>
        <taxon>Microbacteriaceae</taxon>
        <taxon>Leucobacter</taxon>
    </lineage>
</organism>
<dbReference type="SUPFAM" id="SSF53807">
    <property type="entry name" value="Helical backbone' metal receptor"/>
    <property type="match status" value="1"/>
</dbReference>
<keyword evidence="8" id="KW-1185">Reference proteome</keyword>
<dbReference type="Gene3D" id="3.40.50.1980">
    <property type="entry name" value="Nitrogenase molybdenum iron protein domain"/>
    <property type="match status" value="2"/>
</dbReference>
<dbReference type="PROSITE" id="PS50983">
    <property type="entry name" value="FE_B12_PBP"/>
    <property type="match status" value="1"/>
</dbReference>
<evidence type="ECO:0000256" key="5">
    <source>
        <dbReference type="SAM" id="SignalP"/>
    </source>
</evidence>
<dbReference type="AlphaFoldDB" id="A0A542Y219"/>
<evidence type="ECO:0000256" key="1">
    <source>
        <dbReference type="ARBA" id="ARBA00004196"/>
    </source>
</evidence>
<gene>
    <name evidence="7" type="ORF">FB468_0098</name>
</gene>
<dbReference type="OrthoDB" id="1846031at2"/>
<evidence type="ECO:0000256" key="2">
    <source>
        <dbReference type="ARBA" id="ARBA00008814"/>
    </source>
</evidence>
<dbReference type="GO" id="GO:0030288">
    <property type="term" value="C:outer membrane-bounded periplasmic space"/>
    <property type="evidence" value="ECO:0007669"/>
    <property type="project" value="TreeGrafter"/>
</dbReference>
<evidence type="ECO:0000313" key="7">
    <source>
        <dbReference type="EMBL" id="TQL42117.1"/>
    </source>
</evidence>
<reference evidence="7 8" key="1">
    <citation type="submission" date="2019-06" db="EMBL/GenBank/DDBJ databases">
        <title>Sequencing the genomes of 1000 actinobacteria strains.</title>
        <authorList>
            <person name="Klenk H.-P."/>
        </authorList>
    </citation>
    <scope>NUCLEOTIDE SEQUENCE [LARGE SCALE GENOMIC DNA]</scope>
    <source>
        <strain evidence="7 8">DSM 8803</strain>
    </source>
</reference>
<sequence length="342" mass="35285">MPSPIRRATFAGLAALAAGALLLTGCSSSAAPAGDSQSAESGAASGAFPVTIHNAYGDATIDAQPERVAALGYADVALASALGAHVVAAPESFTSVAGAGDEKNLPYIDPLPEDTTWLNPMSINVEQVAAAKPDVILATAGFTLDEALYAQLSDIAPVVAYETALYGSTSEESALRIGDALGKTEDAERLITEADAAVAAIKQDLPGLEGGTFLYGQARDGVVVMLVDEANVTAKFMQQLGLVALPAVADLGGQGSVPGAIDVSFEQAPLFNDAGVMFMTFQSDALQEKFERDPIVSKQPIMSERYVPVGLEAATALQDPNIASVPWLLEQLRPGLELIPAK</sequence>
<dbReference type="InterPro" id="IPR006311">
    <property type="entry name" value="TAT_signal"/>
</dbReference>
<dbReference type="PROSITE" id="PS51318">
    <property type="entry name" value="TAT"/>
    <property type="match status" value="1"/>
</dbReference>
<dbReference type="Proteomes" id="UP000319094">
    <property type="component" value="Unassembled WGS sequence"/>
</dbReference>
<dbReference type="PROSITE" id="PS51257">
    <property type="entry name" value="PROKAR_LIPOPROTEIN"/>
    <property type="match status" value="1"/>
</dbReference>
<accession>A0A542Y219</accession>
<comment type="caution">
    <text evidence="7">The sequence shown here is derived from an EMBL/GenBank/DDBJ whole genome shotgun (WGS) entry which is preliminary data.</text>
</comment>
<dbReference type="InterPro" id="IPR051313">
    <property type="entry name" value="Bact_iron-sidero_bind"/>
</dbReference>
<keyword evidence="3" id="KW-0813">Transport</keyword>
<comment type="subcellular location">
    <subcellularLocation>
        <location evidence="1">Cell envelope</location>
    </subcellularLocation>
</comment>
<evidence type="ECO:0000256" key="4">
    <source>
        <dbReference type="ARBA" id="ARBA00022729"/>
    </source>
</evidence>
<dbReference type="InterPro" id="IPR002491">
    <property type="entry name" value="ABC_transptr_periplasmic_BD"/>
</dbReference>
<comment type="similarity">
    <text evidence="2">Belongs to the bacterial solute-binding protein 8 family.</text>
</comment>
<dbReference type="GO" id="GO:1901678">
    <property type="term" value="P:iron coordination entity transport"/>
    <property type="evidence" value="ECO:0007669"/>
    <property type="project" value="UniProtKB-ARBA"/>
</dbReference>
<dbReference type="EMBL" id="VFON01000001">
    <property type="protein sequence ID" value="TQL42117.1"/>
    <property type="molecule type" value="Genomic_DNA"/>
</dbReference>
<feature type="chain" id="PRO_5021844386" evidence="5">
    <location>
        <begin position="31"/>
        <end position="342"/>
    </location>
</feature>
<evidence type="ECO:0000313" key="8">
    <source>
        <dbReference type="Proteomes" id="UP000319094"/>
    </source>
</evidence>
<proteinExistence type="inferred from homology"/>
<dbReference type="PANTHER" id="PTHR30532:SF24">
    <property type="entry name" value="FERRIC ENTEROBACTIN-BINDING PERIPLASMIC PROTEIN FEPB"/>
    <property type="match status" value="1"/>
</dbReference>
<evidence type="ECO:0000256" key="3">
    <source>
        <dbReference type="ARBA" id="ARBA00022448"/>
    </source>
</evidence>
<feature type="domain" description="Fe/B12 periplasmic-binding" evidence="6">
    <location>
        <begin position="67"/>
        <end position="340"/>
    </location>
</feature>
<dbReference type="RefSeq" id="WP_141885616.1">
    <property type="nucleotide sequence ID" value="NZ_BAAAUY010000023.1"/>
</dbReference>
<feature type="signal peptide" evidence="5">
    <location>
        <begin position="1"/>
        <end position="30"/>
    </location>
</feature>
<name>A0A542Y219_9MICO</name>